<keyword evidence="4" id="KW-1185">Reference proteome</keyword>
<name>A0ABM0GZY7_SACKO</name>
<feature type="compositionally biased region" description="Polar residues" evidence="1">
    <location>
        <begin position="286"/>
        <end position="299"/>
    </location>
</feature>
<evidence type="ECO:0000313" key="5">
    <source>
        <dbReference type="RefSeq" id="XP_002741144.1"/>
    </source>
</evidence>
<evidence type="ECO:0000256" key="1">
    <source>
        <dbReference type="SAM" id="MobiDB-lite"/>
    </source>
</evidence>
<dbReference type="PANTHER" id="PTHR47635">
    <property type="entry name" value="CUB DOMAIN-CONTAINING PROTEIN"/>
    <property type="match status" value="1"/>
</dbReference>
<dbReference type="Pfam" id="PF00094">
    <property type="entry name" value="VWD"/>
    <property type="match status" value="1"/>
</dbReference>
<protein>
    <submittedName>
        <fullName evidence="5">Uncharacterized protein LOC100369643</fullName>
    </submittedName>
</protein>
<dbReference type="InterPro" id="IPR013320">
    <property type="entry name" value="ConA-like_dom_sf"/>
</dbReference>
<keyword evidence="2" id="KW-0732">Signal</keyword>
<dbReference type="Pfam" id="PF13385">
    <property type="entry name" value="Laminin_G_3"/>
    <property type="match status" value="1"/>
</dbReference>
<accession>A0ABM0GZY7</accession>
<dbReference type="PANTHER" id="PTHR47635:SF2">
    <property type="entry name" value="LAMG-LIKE JELLYROLL FOLD DOMAIN-CONTAINING PROTEIN"/>
    <property type="match status" value="1"/>
</dbReference>
<dbReference type="InterPro" id="IPR001846">
    <property type="entry name" value="VWF_type-D"/>
</dbReference>
<feature type="region of interest" description="Disordered" evidence="1">
    <location>
        <begin position="46"/>
        <end position="73"/>
    </location>
</feature>
<evidence type="ECO:0000259" key="3">
    <source>
        <dbReference type="PROSITE" id="PS51233"/>
    </source>
</evidence>
<feature type="signal peptide" evidence="2">
    <location>
        <begin position="1"/>
        <end position="17"/>
    </location>
</feature>
<evidence type="ECO:0000313" key="4">
    <source>
        <dbReference type="Proteomes" id="UP000694865"/>
    </source>
</evidence>
<dbReference type="GeneID" id="100369643"/>
<feature type="region of interest" description="Disordered" evidence="1">
    <location>
        <begin position="241"/>
        <end position="304"/>
    </location>
</feature>
<dbReference type="RefSeq" id="XP_002741144.1">
    <property type="nucleotide sequence ID" value="XM_002741098.2"/>
</dbReference>
<dbReference type="Gene3D" id="2.60.120.200">
    <property type="match status" value="1"/>
</dbReference>
<organism evidence="4 5">
    <name type="scientific">Saccoglossus kowalevskii</name>
    <name type="common">Acorn worm</name>
    <dbReference type="NCBI Taxonomy" id="10224"/>
    <lineage>
        <taxon>Eukaryota</taxon>
        <taxon>Metazoa</taxon>
        <taxon>Hemichordata</taxon>
        <taxon>Enteropneusta</taxon>
        <taxon>Harrimaniidae</taxon>
        <taxon>Saccoglossus</taxon>
    </lineage>
</organism>
<feature type="domain" description="VWFD" evidence="3">
    <location>
        <begin position="296"/>
        <end position="468"/>
    </location>
</feature>
<dbReference type="Proteomes" id="UP000694865">
    <property type="component" value="Unplaced"/>
</dbReference>
<proteinExistence type="predicted"/>
<reference evidence="5" key="1">
    <citation type="submission" date="2025-08" db="UniProtKB">
        <authorList>
            <consortium name="RefSeq"/>
        </authorList>
    </citation>
    <scope>IDENTIFICATION</scope>
    <source>
        <tissue evidence="5">Testes</tissue>
    </source>
</reference>
<sequence length="468" mass="52647">MRSLVLVVALLCTVVAARNIKKSIFERQFPDDPSPVLMLPLNANDKMRDVTGRGNNGQGGPIPPKPRPKRPEDDDEFCSYYYFDGNKDSYIRIPNNGAYDAKDKITIAMHVRPGGQAGPLLTFDDEKGHTGVRIRDEMRGEKSNEIAEFTRRDMTPTPELVYELDQNHWNYIAATYDNSTRKAKLYINDTLVDSKDIGDIELATQFGTRVGPIDSQQNKYRGDIACMQIFDKALSRDQIHRNGRHPKCPRCPRDIPASTEEPITSNTAGPITPKPTEPITTKTAGPFTSNTDEPITTPNVAGDPHMRTFDGHPYSFQGVCWYTLVKDCSKAMPEFEITADFVPRDDLSDVTRTRALRINVNVNGENVLVDRDNVVTTSYNIQHISINKDDHRVVISFTLHDSEFKMEWVGRKHTFHIDFTGEHYKGKVCGLLGNHDGNSLNDFQKPDGTVTHDANEFGDSWKVVGKKC</sequence>
<dbReference type="SUPFAM" id="SSF49899">
    <property type="entry name" value="Concanavalin A-like lectins/glucanases"/>
    <property type="match status" value="1"/>
</dbReference>
<feature type="compositionally biased region" description="Basic residues" evidence="1">
    <location>
        <begin position="241"/>
        <end position="250"/>
    </location>
</feature>
<evidence type="ECO:0000256" key="2">
    <source>
        <dbReference type="SAM" id="SignalP"/>
    </source>
</evidence>
<feature type="chain" id="PRO_5045231609" evidence="2">
    <location>
        <begin position="18"/>
        <end position="468"/>
    </location>
</feature>
<dbReference type="PROSITE" id="PS51233">
    <property type="entry name" value="VWFD"/>
    <property type="match status" value="1"/>
</dbReference>
<dbReference type="SMART" id="SM00216">
    <property type="entry name" value="VWD"/>
    <property type="match status" value="1"/>
</dbReference>
<gene>
    <name evidence="5" type="primary">LOC100369643</name>
</gene>